<organism evidence="2 3">
    <name type="scientific">Mesorhizobium onobrychidis</name>
    <dbReference type="NCBI Taxonomy" id="2775404"/>
    <lineage>
        <taxon>Bacteria</taxon>
        <taxon>Pseudomonadati</taxon>
        <taxon>Pseudomonadota</taxon>
        <taxon>Alphaproteobacteria</taxon>
        <taxon>Hyphomicrobiales</taxon>
        <taxon>Phyllobacteriaceae</taxon>
        <taxon>Mesorhizobium</taxon>
    </lineage>
</organism>
<feature type="transmembrane region" description="Helical" evidence="1">
    <location>
        <begin position="68"/>
        <end position="84"/>
    </location>
</feature>
<proteinExistence type="predicted"/>
<protein>
    <submittedName>
        <fullName evidence="2">Uncharacterized protein</fullName>
    </submittedName>
</protein>
<accession>A0ABY5QZ86</accession>
<reference evidence="2" key="1">
    <citation type="submission" date="2020-09" db="EMBL/GenBank/DDBJ databases">
        <title>Rhizobia associated with sainfoin plants.</title>
        <authorList>
            <person name="Asharfi S."/>
            <person name="Kuzmanovic N."/>
            <person name="Bunk B."/>
            <person name="Sproeer C."/>
            <person name="Becker M."/>
            <person name="Thuenen T."/>
        </authorList>
    </citation>
    <scope>NUCLEOTIDE SEQUENCE</scope>
    <source>
        <strain evidence="2">OM4</strain>
    </source>
</reference>
<dbReference type="Proteomes" id="UP001058098">
    <property type="component" value="Chromosome"/>
</dbReference>
<name>A0ABY5QZ86_9HYPH</name>
<keyword evidence="1" id="KW-0472">Membrane</keyword>
<gene>
    <name evidence="2" type="ORF">IHQ72_33590</name>
</gene>
<evidence type="ECO:0000256" key="1">
    <source>
        <dbReference type="SAM" id="Phobius"/>
    </source>
</evidence>
<dbReference type="EMBL" id="CP062229">
    <property type="protein sequence ID" value="UVC15372.1"/>
    <property type="molecule type" value="Genomic_DNA"/>
</dbReference>
<feature type="transmembrane region" description="Helical" evidence="1">
    <location>
        <begin position="119"/>
        <end position="137"/>
    </location>
</feature>
<evidence type="ECO:0000313" key="3">
    <source>
        <dbReference type="Proteomes" id="UP001058098"/>
    </source>
</evidence>
<keyword evidence="1" id="KW-1133">Transmembrane helix</keyword>
<evidence type="ECO:0000313" key="2">
    <source>
        <dbReference type="EMBL" id="UVC15372.1"/>
    </source>
</evidence>
<dbReference type="RefSeq" id="WP_258120165.1">
    <property type="nucleotide sequence ID" value="NZ_CP062229.1"/>
</dbReference>
<sequence>MNEANANMTAIDLGRSIAHARIRDRPEQELTFPFSLLTLENYSAHRPTMAVVEFEMSQTGTTKEFRNFFFYYGVLTAGGAFIALKDNALMLQLAAICFGLAFYAVYGLIPAYVIKPATLENATTIFAIANVFFFLRFRATFGNFKGDYLQNRVWAFQGIYFAAASIACDLHHADIDLN</sequence>
<feature type="transmembrane region" description="Helical" evidence="1">
    <location>
        <begin position="91"/>
        <end position="113"/>
    </location>
</feature>
<keyword evidence="3" id="KW-1185">Reference proteome</keyword>
<keyword evidence="1" id="KW-0812">Transmembrane</keyword>